<feature type="compositionally biased region" description="Polar residues" evidence="1">
    <location>
        <begin position="136"/>
        <end position="153"/>
    </location>
</feature>
<proteinExistence type="predicted"/>
<dbReference type="EMBL" id="KN823049">
    <property type="protein sequence ID" value="KIO25031.1"/>
    <property type="molecule type" value="Genomic_DNA"/>
</dbReference>
<reference evidence="2 3" key="1">
    <citation type="submission" date="2014-04" db="EMBL/GenBank/DDBJ databases">
        <authorList>
            <consortium name="DOE Joint Genome Institute"/>
            <person name="Kuo A."/>
            <person name="Girlanda M."/>
            <person name="Perotto S."/>
            <person name="Kohler A."/>
            <person name="Nagy L.G."/>
            <person name="Floudas D."/>
            <person name="Copeland A."/>
            <person name="Barry K.W."/>
            <person name="Cichocki N."/>
            <person name="Veneault-Fourrey C."/>
            <person name="LaButti K."/>
            <person name="Lindquist E.A."/>
            <person name="Lipzen A."/>
            <person name="Lundell T."/>
            <person name="Morin E."/>
            <person name="Murat C."/>
            <person name="Sun H."/>
            <person name="Tunlid A."/>
            <person name="Henrissat B."/>
            <person name="Grigoriev I.V."/>
            <person name="Hibbett D.S."/>
            <person name="Martin F."/>
            <person name="Nordberg H.P."/>
            <person name="Cantor M.N."/>
            <person name="Hua S.X."/>
        </authorList>
    </citation>
    <scope>NUCLEOTIDE SEQUENCE [LARGE SCALE GENOMIC DNA]</scope>
    <source>
        <strain evidence="2 3">MUT 4182</strain>
    </source>
</reference>
<dbReference type="AlphaFoldDB" id="A0A0C3QFT1"/>
<reference evidence="3" key="2">
    <citation type="submission" date="2015-01" db="EMBL/GenBank/DDBJ databases">
        <title>Evolutionary Origins and Diversification of the Mycorrhizal Mutualists.</title>
        <authorList>
            <consortium name="DOE Joint Genome Institute"/>
            <consortium name="Mycorrhizal Genomics Consortium"/>
            <person name="Kohler A."/>
            <person name="Kuo A."/>
            <person name="Nagy L.G."/>
            <person name="Floudas D."/>
            <person name="Copeland A."/>
            <person name="Barry K.W."/>
            <person name="Cichocki N."/>
            <person name="Veneault-Fourrey C."/>
            <person name="LaButti K."/>
            <person name="Lindquist E.A."/>
            <person name="Lipzen A."/>
            <person name="Lundell T."/>
            <person name="Morin E."/>
            <person name="Murat C."/>
            <person name="Riley R."/>
            <person name="Ohm R."/>
            <person name="Sun H."/>
            <person name="Tunlid A."/>
            <person name="Henrissat B."/>
            <person name="Grigoriev I.V."/>
            <person name="Hibbett D.S."/>
            <person name="Martin F."/>
        </authorList>
    </citation>
    <scope>NUCLEOTIDE SEQUENCE [LARGE SCALE GENOMIC DNA]</scope>
    <source>
        <strain evidence="3">MUT 4182</strain>
    </source>
</reference>
<sequence length="276" mass="29959">MQFRGAPAAILSDFQNSAVRRGAIRPISKTITSPVRAMCPIRAVNTCTPTSSKLNGSGLREKLRPAGPKVGSPISIICVRLTNYVLTWEIILKDQERLSLGQPKSSPPSSLAKISSKPPLVDQNASEPEAKVHMPSAQSKTRPSRHATQQSGNAGIVGARTTHLDLSPTAANQQPGTIAMPSQKTSVPDANCNHSFNPKHLQEVVALLATARKGRGWPASIIQGQLKDQRNIVMDERTMLEYLGEGIRLGILKQKTNPPTGSRFFPLTFYAVKKWD</sequence>
<keyword evidence="3" id="KW-1185">Reference proteome</keyword>
<dbReference type="Proteomes" id="UP000054248">
    <property type="component" value="Unassembled WGS sequence"/>
</dbReference>
<dbReference type="HOGENOM" id="CLU_1008987_0_0_1"/>
<feature type="compositionally biased region" description="Low complexity" evidence="1">
    <location>
        <begin position="103"/>
        <end position="119"/>
    </location>
</feature>
<dbReference type="OrthoDB" id="549353at2759"/>
<protein>
    <submittedName>
        <fullName evidence="2">Uncharacterized protein</fullName>
    </submittedName>
</protein>
<accession>A0A0C3QFT1</accession>
<evidence type="ECO:0000313" key="3">
    <source>
        <dbReference type="Proteomes" id="UP000054248"/>
    </source>
</evidence>
<name>A0A0C3QFT1_9AGAM</name>
<feature type="region of interest" description="Disordered" evidence="1">
    <location>
        <begin position="99"/>
        <end position="153"/>
    </location>
</feature>
<evidence type="ECO:0000313" key="2">
    <source>
        <dbReference type="EMBL" id="KIO25031.1"/>
    </source>
</evidence>
<gene>
    <name evidence="2" type="ORF">M407DRAFT_211140</name>
</gene>
<evidence type="ECO:0000256" key="1">
    <source>
        <dbReference type="SAM" id="MobiDB-lite"/>
    </source>
</evidence>
<organism evidence="2 3">
    <name type="scientific">Tulasnella calospora MUT 4182</name>
    <dbReference type="NCBI Taxonomy" id="1051891"/>
    <lineage>
        <taxon>Eukaryota</taxon>
        <taxon>Fungi</taxon>
        <taxon>Dikarya</taxon>
        <taxon>Basidiomycota</taxon>
        <taxon>Agaricomycotina</taxon>
        <taxon>Agaricomycetes</taxon>
        <taxon>Cantharellales</taxon>
        <taxon>Tulasnellaceae</taxon>
        <taxon>Tulasnella</taxon>
    </lineage>
</organism>